<feature type="chain" id="PRO_5046338803" description="Subtilisin" evidence="2">
    <location>
        <begin position="18"/>
        <end position="183"/>
    </location>
</feature>
<sequence length="183" mass="19724">MSMCLLISASARVATQAVPFFDGASSRGQKACIKSYQPTRNHRDGPGSWSAHMAGFASVHCMRRSRAGCTCSSRAYLATAGSSAGKASGRGCASESRPASFPVEVPTSGSQKQGGHPSRRPPTERPPRQALGRGPPGGRTVGPRWAVGRGAAGPALFQPRASLGWRSWRRRGRRTRRRRRRRR</sequence>
<reference evidence="3" key="1">
    <citation type="submission" date="2023-10" db="EMBL/GenBank/DDBJ databases">
        <authorList>
            <person name="Chen Y."/>
            <person name="Shah S."/>
            <person name="Dougan E. K."/>
            <person name="Thang M."/>
            <person name="Chan C."/>
        </authorList>
    </citation>
    <scope>NUCLEOTIDE SEQUENCE [LARGE SCALE GENOMIC DNA]</scope>
</reference>
<evidence type="ECO:0000256" key="2">
    <source>
        <dbReference type="SAM" id="SignalP"/>
    </source>
</evidence>
<accession>A0ABN9XC63</accession>
<keyword evidence="2" id="KW-0732">Signal</keyword>
<feature type="non-terminal residue" evidence="3">
    <location>
        <position position="183"/>
    </location>
</feature>
<protein>
    <recommendedName>
        <fullName evidence="5">Subtilisin</fullName>
    </recommendedName>
</protein>
<feature type="signal peptide" evidence="2">
    <location>
        <begin position="1"/>
        <end position="17"/>
    </location>
</feature>
<evidence type="ECO:0000313" key="3">
    <source>
        <dbReference type="EMBL" id="CAK0897011.1"/>
    </source>
</evidence>
<proteinExistence type="predicted"/>
<comment type="caution">
    <text evidence="3">The sequence shown here is derived from an EMBL/GenBank/DDBJ whole genome shotgun (WGS) entry which is preliminary data.</text>
</comment>
<evidence type="ECO:0000256" key="1">
    <source>
        <dbReference type="SAM" id="MobiDB-lite"/>
    </source>
</evidence>
<feature type="compositionally biased region" description="Low complexity" evidence="1">
    <location>
        <begin position="82"/>
        <end position="94"/>
    </location>
</feature>
<feature type="region of interest" description="Disordered" evidence="1">
    <location>
        <begin position="82"/>
        <end position="183"/>
    </location>
</feature>
<evidence type="ECO:0000313" key="4">
    <source>
        <dbReference type="Proteomes" id="UP001189429"/>
    </source>
</evidence>
<name>A0ABN9XC63_9DINO</name>
<keyword evidence="4" id="KW-1185">Reference proteome</keyword>
<evidence type="ECO:0008006" key="5">
    <source>
        <dbReference type="Google" id="ProtNLM"/>
    </source>
</evidence>
<dbReference type="EMBL" id="CAUYUJ010020270">
    <property type="protein sequence ID" value="CAK0897011.1"/>
    <property type="molecule type" value="Genomic_DNA"/>
</dbReference>
<gene>
    <name evidence="3" type="ORF">PCOR1329_LOCUS75313</name>
</gene>
<feature type="compositionally biased region" description="Basic residues" evidence="1">
    <location>
        <begin position="167"/>
        <end position="183"/>
    </location>
</feature>
<organism evidence="3 4">
    <name type="scientific">Prorocentrum cordatum</name>
    <dbReference type="NCBI Taxonomy" id="2364126"/>
    <lineage>
        <taxon>Eukaryota</taxon>
        <taxon>Sar</taxon>
        <taxon>Alveolata</taxon>
        <taxon>Dinophyceae</taxon>
        <taxon>Prorocentrales</taxon>
        <taxon>Prorocentraceae</taxon>
        <taxon>Prorocentrum</taxon>
    </lineage>
</organism>
<dbReference type="Proteomes" id="UP001189429">
    <property type="component" value="Unassembled WGS sequence"/>
</dbReference>